<proteinExistence type="predicted"/>
<dbReference type="InterPro" id="IPR020627">
    <property type="entry name" value="KhpA"/>
</dbReference>
<dbReference type="PANTHER" id="PTHR34654">
    <property type="entry name" value="UPF0109 PROTEIN SCO5592"/>
    <property type="match status" value="1"/>
</dbReference>
<gene>
    <name evidence="3" type="ORF">DKM44_11760</name>
</gene>
<keyword evidence="4" id="KW-1185">Reference proteome</keyword>
<dbReference type="KEGG" id="dez:DKM44_11760"/>
<dbReference type="Pfam" id="PF13083">
    <property type="entry name" value="KH_KhpA-B"/>
    <property type="match status" value="1"/>
</dbReference>
<evidence type="ECO:0000313" key="4">
    <source>
        <dbReference type="Proteomes" id="UP000245368"/>
    </source>
</evidence>
<keyword evidence="1" id="KW-0963">Cytoplasm</keyword>
<evidence type="ECO:0000256" key="2">
    <source>
        <dbReference type="ARBA" id="ARBA00022884"/>
    </source>
</evidence>
<dbReference type="OrthoDB" id="9812389at2"/>
<name>A0A2Z3JI11_9DEIO</name>
<dbReference type="PANTHER" id="PTHR34654:SF1">
    <property type="entry name" value="RNA-BINDING PROTEIN KHPA"/>
    <property type="match status" value="1"/>
</dbReference>
<reference evidence="3 4" key="1">
    <citation type="submission" date="2018-05" db="EMBL/GenBank/DDBJ databases">
        <title>Complete Genome Sequence of Deinococcus sp. strain 17bor-2.</title>
        <authorList>
            <person name="Srinivasan S."/>
        </authorList>
    </citation>
    <scope>NUCLEOTIDE SEQUENCE [LARGE SCALE GENOMIC DNA]</scope>
    <source>
        <strain evidence="3 4">17bor-2</strain>
    </source>
</reference>
<sequence length="78" mass="8444">MSDPVKMALFLAQSVVDQPAAVRATVRGPTIMLRVAAGEEGRVIGRQGRVISAIRTLVRAADPHEKLGVDLDAPRRER</sequence>
<evidence type="ECO:0000313" key="3">
    <source>
        <dbReference type="EMBL" id="AWN24652.1"/>
    </source>
</evidence>
<protein>
    <submittedName>
        <fullName evidence="3">KH domain-containing protein</fullName>
    </submittedName>
</protein>
<dbReference type="RefSeq" id="WP_109828376.1">
    <property type="nucleotide sequence ID" value="NZ_CP029494.1"/>
</dbReference>
<organism evidence="3 4">
    <name type="scientific">Deinococcus irradiatisoli</name>
    <dbReference type="NCBI Taxonomy" id="2202254"/>
    <lineage>
        <taxon>Bacteria</taxon>
        <taxon>Thermotogati</taxon>
        <taxon>Deinococcota</taxon>
        <taxon>Deinococci</taxon>
        <taxon>Deinococcales</taxon>
        <taxon>Deinococcaceae</taxon>
        <taxon>Deinococcus</taxon>
    </lineage>
</organism>
<dbReference type="Proteomes" id="UP000245368">
    <property type="component" value="Chromosome"/>
</dbReference>
<accession>A0A2Z3JI11</accession>
<evidence type="ECO:0000256" key="1">
    <source>
        <dbReference type="ARBA" id="ARBA00022490"/>
    </source>
</evidence>
<dbReference type="GO" id="GO:0003723">
    <property type="term" value="F:RNA binding"/>
    <property type="evidence" value="ECO:0007669"/>
    <property type="project" value="UniProtKB-KW"/>
</dbReference>
<keyword evidence="2" id="KW-0694">RNA-binding</keyword>
<dbReference type="EMBL" id="CP029494">
    <property type="protein sequence ID" value="AWN24652.1"/>
    <property type="molecule type" value="Genomic_DNA"/>
</dbReference>
<dbReference type="AlphaFoldDB" id="A0A2Z3JI11"/>